<evidence type="ECO:0000256" key="1">
    <source>
        <dbReference type="ARBA" id="ARBA00004225"/>
    </source>
</evidence>
<dbReference type="AlphaFoldDB" id="A0A075D3W0"/>
<keyword evidence="11 14" id="KW-0496">Mitochondrion</keyword>
<feature type="domain" description="Cytochrome oxidase subunit II transmembrane region profile" evidence="17">
    <location>
        <begin position="16"/>
        <end position="111"/>
    </location>
</feature>
<feature type="transmembrane region" description="Helical" evidence="15">
    <location>
        <begin position="42"/>
        <end position="62"/>
    </location>
</feature>
<dbReference type="GO" id="GO:0005507">
    <property type="term" value="F:copper ion binding"/>
    <property type="evidence" value="ECO:0007669"/>
    <property type="project" value="InterPro"/>
</dbReference>
<dbReference type="SUPFAM" id="SSF49503">
    <property type="entry name" value="Cupredoxins"/>
    <property type="match status" value="1"/>
</dbReference>
<dbReference type="InterPro" id="IPR034210">
    <property type="entry name" value="CcO_II_C"/>
</dbReference>
<gene>
    <name evidence="18" type="primary">cox2</name>
</gene>
<evidence type="ECO:0000256" key="8">
    <source>
        <dbReference type="ARBA" id="ARBA00022982"/>
    </source>
</evidence>
<comment type="subcellular location">
    <subcellularLocation>
        <location evidence="14">Mitochondrion inner membrane</location>
        <topology evidence="14">Multi-pass membrane protein</topology>
    </subcellularLocation>
    <subcellularLocation>
        <location evidence="1">Mitochondrion membrane</location>
        <topology evidence="1">Multi-pass membrane protein</topology>
    </subcellularLocation>
</comment>
<dbReference type="PROSITE" id="PS50857">
    <property type="entry name" value="COX2_CUA"/>
    <property type="match status" value="1"/>
</dbReference>
<evidence type="ECO:0000256" key="6">
    <source>
        <dbReference type="ARBA" id="ARBA00022723"/>
    </source>
</evidence>
<comment type="function">
    <text evidence="14">Component of the cytochrome c oxidase, the last enzyme in the mitochondrial electron transport chain which drives oxidative phosphorylation. The respiratory chain contains 3 multisubunit complexes succinate dehydrogenase (complex II, CII), ubiquinol-cytochrome c oxidoreductase (cytochrome b-c1 complex, complex III, CIII) and cytochrome c oxidase (complex IV, CIV), that cooperate to transfer electrons derived from NADH and succinate to molecular oxygen, creating an electrochemical gradient over the inner membrane that drives transmembrane transport and the ATP synthase. Cytochrome c oxidase is the component of the respiratory chain that catalyzes the reduction of oxygen to water. Electrons originating from reduced cytochrome c in the intermembrane space (IMS) are transferred via the dinuclear copper A center (CU(A)) of subunit 2 and heme A of subunit 1 to the active site in subunit 1, a binuclear center (BNC) formed by heme A3 and copper B (CU(B)). The BNC reduces molecular oxygen to 2 water molecules using 4 electrons from cytochrome c in the IMS and 4 protons from the mitochondrial matrix.</text>
</comment>
<dbReference type="InterPro" id="IPR014222">
    <property type="entry name" value="Cyt_c_oxidase_su2"/>
</dbReference>
<dbReference type="GO" id="GO:1902495">
    <property type="term" value="C:transmembrane transporter complex"/>
    <property type="evidence" value="ECO:0007669"/>
    <property type="project" value="UniProtKB-ARBA"/>
</dbReference>
<dbReference type="CDD" id="cd13912">
    <property type="entry name" value="CcO_II_C"/>
    <property type="match status" value="1"/>
</dbReference>
<dbReference type="PRINTS" id="PR01166">
    <property type="entry name" value="CYCOXIDASEII"/>
</dbReference>
<dbReference type="PROSITE" id="PS50999">
    <property type="entry name" value="COX2_TM"/>
    <property type="match status" value="1"/>
</dbReference>
<comment type="catalytic activity">
    <reaction evidence="13">
        <text>4 Fe(II)-[cytochrome c] + O2 + 8 H(+)(in) = 4 Fe(III)-[cytochrome c] + 2 H2O + 4 H(+)(out)</text>
        <dbReference type="Rhea" id="RHEA:11436"/>
        <dbReference type="Rhea" id="RHEA-COMP:10350"/>
        <dbReference type="Rhea" id="RHEA-COMP:14399"/>
        <dbReference type="ChEBI" id="CHEBI:15377"/>
        <dbReference type="ChEBI" id="CHEBI:15378"/>
        <dbReference type="ChEBI" id="CHEBI:15379"/>
        <dbReference type="ChEBI" id="CHEBI:29033"/>
        <dbReference type="ChEBI" id="CHEBI:29034"/>
        <dbReference type="EC" id="7.1.1.9"/>
    </reaction>
    <physiologicalReaction direction="left-to-right" evidence="13">
        <dbReference type="Rhea" id="RHEA:11437"/>
    </physiologicalReaction>
</comment>
<accession>A0A075D3W0</accession>
<dbReference type="Gene3D" id="2.60.40.420">
    <property type="entry name" value="Cupredoxins - blue copper proteins"/>
    <property type="match status" value="1"/>
</dbReference>
<keyword evidence="8 14" id="KW-0249">Electron transport</keyword>
<dbReference type="PROSITE" id="PS00078">
    <property type="entry name" value="COX2"/>
    <property type="match status" value="1"/>
</dbReference>
<dbReference type="GO" id="GO:0004129">
    <property type="term" value="F:cytochrome-c oxidase activity"/>
    <property type="evidence" value="ECO:0007669"/>
    <property type="project" value="UniProtKB-EC"/>
</dbReference>
<keyword evidence="3 14" id="KW-0813">Transport</keyword>
<keyword evidence="12 14" id="KW-0472">Membrane</keyword>
<dbReference type="InterPro" id="IPR002429">
    <property type="entry name" value="CcO_II-like_C"/>
</dbReference>
<keyword evidence="4 14" id="KW-0679">Respiratory chain</keyword>
<dbReference type="FunFam" id="2.60.40.420:FF:000001">
    <property type="entry name" value="Cytochrome c oxidase subunit 2"/>
    <property type="match status" value="1"/>
</dbReference>
<evidence type="ECO:0000256" key="4">
    <source>
        <dbReference type="ARBA" id="ARBA00022660"/>
    </source>
</evidence>
<dbReference type="EMBL" id="KC662953">
    <property type="protein sequence ID" value="AHG59006.1"/>
    <property type="molecule type" value="Genomic_DNA"/>
</dbReference>
<evidence type="ECO:0000256" key="3">
    <source>
        <dbReference type="ARBA" id="ARBA00022448"/>
    </source>
</evidence>
<keyword evidence="7" id="KW-1278">Translocase</keyword>
<dbReference type="GO" id="GO:1902494">
    <property type="term" value="C:catalytic complex"/>
    <property type="evidence" value="ECO:0007669"/>
    <property type="project" value="UniProtKB-ARBA"/>
</dbReference>
<evidence type="ECO:0000256" key="11">
    <source>
        <dbReference type="ARBA" id="ARBA00023128"/>
    </source>
</evidence>
<geneLocation type="mitochondrion" evidence="18"/>
<evidence type="ECO:0000256" key="2">
    <source>
        <dbReference type="ARBA" id="ARBA00007866"/>
    </source>
</evidence>
<reference evidence="18" key="1">
    <citation type="journal article" date="2014" name="Syst. Biol.">
        <title>Mitochondrial Phylogenomics of Early Land Plants: Mitigating the Effects of Saturation, Compositional Heterogeneity, and Codon-usage Bias.</title>
        <authorList>
            <person name="Liu Y."/>
            <person name="Cox C.J."/>
            <person name="Wang W."/>
            <person name="Goffinet B."/>
        </authorList>
    </citation>
    <scope>NUCLEOTIDE SEQUENCE</scope>
</reference>
<dbReference type="PANTHER" id="PTHR22888:SF9">
    <property type="entry name" value="CYTOCHROME C OXIDASE SUBUNIT 2"/>
    <property type="match status" value="1"/>
</dbReference>
<dbReference type="InterPro" id="IPR008972">
    <property type="entry name" value="Cupredoxin"/>
</dbReference>
<keyword evidence="6 14" id="KW-0479">Metal-binding</keyword>
<name>A0A075D3W0_9BRYO</name>
<comment type="cofactor">
    <cofactor evidence="14">
        <name>Cu cation</name>
        <dbReference type="ChEBI" id="CHEBI:23378"/>
    </cofactor>
    <text evidence="14">Binds a copper A center.</text>
</comment>
<dbReference type="GO" id="GO:0016491">
    <property type="term" value="F:oxidoreductase activity"/>
    <property type="evidence" value="ECO:0007669"/>
    <property type="project" value="InterPro"/>
</dbReference>
<dbReference type="InterPro" id="IPR011759">
    <property type="entry name" value="Cyt_c_oxidase_su2_TM_dom"/>
</dbReference>
<keyword evidence="9 15" id="KW-1133">Transmembrane helix</keyword>
<dbReference type="Pfam" id="PF00116">
    <property type="entry name" value="COX2"/>
    <property type="match status" value="1"/>
</dbReference>
<keyword evidence="14" id="KW-0999">Mitochondrion inner membrane</keyword>
<keyword evidence="10 14" id="KW-0186">Copper</keyword>
<dbReference type="Pfam" id="PF02790">
    <property type="entry name" value="COX2_TM"/>
    <property type="match status" value="1"/>
</dbReference>
<proteinExistence type="inferred from homology"/>
<dbReference type="InterPro" id="IPR045187">
    <property type="entry name" value="CcO_II"/>
</dbReference>
<feature type="transmembrane region" description="Helical" evidence="15">
    <location>
        <begin position="83"/>
        <end position="105"/>
    </location>
</feature>
<dbReference type="SUPFAM" id="SSF81464">
    <property type="entry name" value="Cytochrome c oxidase subunit II-like, transmembrane region"/>
    <property type="match status" value="1"/>
</dbReference>
<dbReference type="InterPro" id="IPR036257">
    <property type="entry name" value="Cyt_c_oxidase_su2_TM_sf"/>
</dbReference>
<evidence type="ECO:0000259" key="16">
    <source>
        <dbReference type="PROSITE" id="PS50857"/>
    </source>
</evidence>
<dbReference type="InterPro" id="IPR001505">
    <property type="entry name" value="Copper_CuA"/>
</dbReference>
<evidence type="ECO:0000259" key="17">
    <source>
        <dbReference type="PROSITE" id="PS50999"/>
    </source>
</evidence>
<evidence type="ECO:0000256" key="12">
    <source>
        <dbReference type="ARBA" id="ARBA00023136"/>
    </source>
</evidence>
<keyword evidence="5 14" id="KW-0812">Transmembrane</keyword>
<dbReference type="Gene3D" id="1.10.287.90">
    <property type="match status" value="1"/>
</dbReference>
<evidence type="ECO:0000256" key="7">
    <source>
        <dbReference type="ARBA" id="ARBA00022967"/>
    </source>
</evidence>
<dbReference type="GO" id="GO:0005743">
    <property type="term" value="C:mitochondrial inner membrane"/>
    <property type="evidence" value="ECO:0007669"/>
    <property type="project" value="UniProtKB-SubCell"/>
</dbReference>
<evidence type="ECO:0000256" key="10">
    <source>
        <dbReference type="ARBA" id="ARBA00023008"/>
    </source>
</evidence>
<dbReference type="PANTHER" id="PTHR22888">
    <property type="entry name" value="CYTOCHROME C OXIDASE, SUBUNIT II"/>
    <property type="match status" value="1"/>
</dbReference>
<evidence type="ECO:0000256" key="14">
    <source>
        <dbReference type="RuleBase" id="RU000457"/>
    </source>
</evidence>
<evidence type="ECO:0000256" key="9">
    <source>
        <dbReference type="ARBA" id="ARBA00022989"/>
    </source>
</evidence>
<evidence type="ECO:0000256" key="5">
    <source>
        <dbReference type="ARBA" id="ARBA00022692"/>
    </source>
</evidence>
<comment type="similarity">
    <text evidence="2 14">Belongs to the cytochrome c oxidase subunit 2 family.</text>
</comment>
<evidence type="ECO:0000256" key="15">
    <source>
        <dbReference type="SAM" id="Phobius"/>
    </source>
</evidence>
<dbReference type="FunFam" id="1.10.287.90:FF:000004">
    <property type="entry name" value="Cytochrome c oxidase subunit 2"/>
    <property type="match status" value="1"/>
</dbReference>
<evidence type="ECO:0000313" key="18">
    <source>
        <dbReference type="EMBL" id="AHG59006.1"/>
    </source>
</evidence>
<feature type="domain" description="Cytochrome oxidase subunit II copper A binding" evidence="16">
    <location>
        <begin position="112"/>
        <end position="250"/>
    </location>
</feature>
<evidence type="ECO:0000256" key="13">
    <source>
        <dbReference type="ARBA" id="ARBA00049512"/>
    </source>
</evidence>
<sequence>MILKNTWLFPIAFCDAAEPRQLGFQDAATPMMQGIIDLHHDIFFFLIIILIFVLWMLVRALWHFHYKKNPIPERIVHGTTIEIIRTIFPSIIPMFIAIPSLALLYSMDEVVDPTITIKVIGHQRYWTYEYSDYNSSDEQSLTFDSYMIPEDDLELGQLRLLEVDNRMVVPAKTHLRMIITSADVLHSWAVPSLGVKCDAVPGRLNQTSIFIKREGVYYGQCSEICGTNHAFMPIVVEAVSLDDYVSWVSNKLD</sequence>
<protein>
    <recommendedName>
        <fullName evidence="14">Cytochrome c oxidase subunit 2</fullName>
    </recommendedName>
</protein>
<organism evidence="18">
    <name type="scientific">Andreaea rothii</name>
    <dbReference type="NCBI Taxonomy" id="50745"/>
    <lineage>
        <taxon>Eukaryota</taxon>
        <taxon>Viridiplantae</taxon>
        <taxon>Streptophyta</taxon>
        <taxon>Embryophyta</taxon>
        <taxon>Bryophyta</taxon>
        <taxon>Andreaeophytina</taxon>
        <taxon>Andreaeopsida</taxon>
        <taxon>Andreaeales</taxon>
        <taxon>Andreaeaceae</taxon>
        <taxon>Andreaea</taxon>
    </lineage>
</organism>
<dbReference type="NCBIfam" id="TIGR02866">
    <property type="entry name" value="CoxB"/>
    <property type="match status" value="1"/>
</dbReference>
<dbReference type="GO" id="GO:0042773">
    <property type="term" value="P:ATP synthesis coupled electron transport"/>
    <property type="evidence" value="ECO:0007669"/>
    <property type="project" value="TreeGrafter"/>
</dbReference>